<dbReference type="EMBL" id="JAJISD010000016">
    <property type="protein sequence ID" value="MCC8432631.1"/>
    <property type="molecule type" value="Genomic_DNA"/>
</dbReference>
<keyword evidence="4" id="KW-0804">Transcription</keyword>
<dbReference type="Pfam" id="PF03466">
    <property type="entry name" value="LysR_substrate"/>
    <property type="match status" value="1"/>
</dbReference>
<name>A0ABS8L4D4_9HYPH</name>
<dbReference type="InterPro" id="IPR005119">
    <property type="entry name" value="LysR_subst-bd"/>
</dbReference>
<comment type="caution">
    <text evidence="6">The sequence shown here is derived from an EMBL/GenBank/DDBJ whole genome shotgun (WGS) entry which is preliminary data.</text>
</comment>
<dbReference type="PROSITE" id="PS50931">
    <property type="entry name" value="HTH_LYSR"/>
    <property type="match status" value="1"/>
</dbReference>
<protein>
    <submittedName>
        <fullName evidence="6">LysR family transcriptional regulator</fullName>
    </submittedName>
</protein>
<evidence type="ECO:0000256" key="1">
    <source>
        <dbReference type="ARBA" id="ARBA00009437"/>
    </source>
</evidence>
<evidence type="ECO:0000256" key="4">
    <source>
        <dbReference type="ARBA" id="ARBA00023163"/>
    </source>
</evidence>
<dbReference type="CDD" id="cd08440">
    <property type="entry name" value="PBP2_LTTR_like_4"/>
    <property type="match status" value="1"/>
</dbReference>
<dbReference type="InterPro" id="IPR050950">
    <property type="entry name" value="HTH-type_LysR_regulators"/>
</dbReference>
<feature type="domain" description="HTH lysR-type" evidence="5">
    <location>
        <begin position="3"/>
        <end position="60"/>
    </location>
</feature>
<keyword evidence="7" id="KW-1185">Reference proteome</keyword>
<evidence type="ECO:0000313" key="6">
    <source>
        <dbReference type="EMBL" id="MCC8432631.1"/>
    </source>
</evidence>
<evidence type="ECO:0000313" key="7">
    <source>
        <dbReference type="Proteomes" id="UP001198862"/>
    </source>
</evidence>
<dbReference type="InterPro" id="IPR000847">
    <property type="entry name" value="LysR_HTH_N"/>
</dbReference>
<evidence type="ECO:0000259" key="5">
    <source>
        <dbReference type="PROSITE" id="PS50931"/>
    </source>
</evidence>
<comment type="similarity">
    <text evidence="1">Belongs to the LysR transcriptional regulatory family.</text>
</comment>
<dbReference type="RefSeq" id="WP_230554051.1">
    <property type="nucleotide sequence ID" value="NZ_JAJISD010000016.1"/>
</dbReference>
<proteinExistence type="inferred from homology"/>
<dbReference type="Pfam" id="PF00126">
    <property type="entry name" value="HTH_1"/>
    <property type="match status" value="1"/>
</dbReference>
<accession>A0ABS8L4D4</accession>
<dbReference type="PANTHER" id="PTHR30419:SF8">
    <property type="entry name" value="NITROGEN ASSIMILATION TRANSCRIPTIONAL ACTIVATOR-RELATED"/>
    <property type="match status" value="1"/>
</dbReference>
<dbReference type="InterPro" id="IPR036388">
    <property type="entry name" value="WH-like_DNA-bd_sf"/>
</dbReference>
<reference evidence="6 7" key="1">
    <citation type="submission" date="2021-11" db="EMBL/GenBank/DDBJ databases">
        <authorList>
            <person name="Lee D.-H."/>
            <person name="Kim S.-B."/>
        </authorList>
    </citation>
    <scope>NUCLEOTIDE SEQUENCE [LARGE SCALE GENOMIC DNA]</scope>
    <source>
        <strain evidence="6 7">KCTC 52223</strain>
    </source>
</reference>
<keyword evidence="2" id="KW-0805">Transcription regulation</keyword>
<dbReference type="SUPFAM" id="SSF53850">
    <property type="entry name" value="Periplasmic binding protein-like II"/>
    <property type="match status" value="1"/>
</dbReference>
<dbReference type="Gene3D" id="3.40.190.10">
    <property type="entry name" value="Periplasmic binding protein-like II"/>
    <property type="match status" value="2"/>
</dbReference>
<dbReference type="InterPro" id="IPR036390">
    <property type="entry name" value="WH_DNA-bd_sf"/>
</dbReference>
<evidence type="ECO:0000256" key="3">
    <source>
        <dbReference type="ARBA" id="ARBA00023125"/>
    </source>
</evidence>
<dbReference type="PRINTS" id="PR00039">
    <property type="entry name" value="HTHLYSR"/>
</dbReference>
<dbReference type="Gene3D" id="1.10.10.10">
    <property type="entry name" value="Winged helix-like DNA-binding domain superfamily/Winged helix DNA-binding domain"/>
    <property type="match status" value="1"/>
</dbReference>
<evidence type="ECO:0000256" key="2">
    <source>
        <dbReference type="ARBA" id="ARBA00023015"/>
    </source>
</evidence>
<keyword evidence="3" id="KW-0238">DNA-binding</keyword>
<dbReference type="Proteomes" id="UP001198862">
    <property type="component" value="Unassembled WGS sequence"/>
</dbReference>
<sequence>MNLTIRQLRAFTLGAQFSSFSEAANRMGMTQPGYSLLIRQLEAEVGMSLFRRTTRRVELTEAGREILQSAQRTLQQLDETRRRAEDFRDARQGTLSLAFVPSVGCSLLPPTLSRFAEVHPGIKLVFHEAQAVAFAEHVRSGQAEIGLGLLLRPDEHLAFEPLMRDCLVALLHARHPLAGRPTVTWKALARFNSILVTNQSSVRVHADRAAAAAGIDIEPTYVMDSLTTAVGLVRAGLGYAVLPSLALRSMDLGGAVARVVEQPRAWRDIGLLTRSQFTLSPAALAFAAIAREAAAVFPGFNG</sequence>
<dbReference type="PANTHER" id="PTHR30419">
    <property type="entry name" value="HTH-TYPE TRANSCRIPTIONAL REGULATOR YBHD"/>
    <property type="match status" value="1"/>
</dbReference>
<organism evidence="6 7">
    <name type="scientific">Reyranella aquatilis</name>
    <dbReference type="NCBI Taxonomy" id="2035356"/>
    <lineage>
        <taxon>Bacteria</taxon>
        <taxon>Pseudomonadati</taxon>
        <taxon>Pseudomonadota</taxon>
        <taxon>Alphaproteobacteria</taxon>
        <taxon>Hyphomicrobiales</taxon>
        <taxon>Reyranellaceae</taxon>
        <taxon>Reyranella</taxon>
    </lineage>
</organism>
<dbReference type="SUPFAM" id="SSF46785">
    <property type="entry name" value="Winged helix' DNA-binding domain"/>
    <property type="match status" value="1"/>
</dbReference>
<gene>
    <name evidence="6" type="ORF">LJ725_26975</name>
</gene>